<dbReference type="InterPro" id="IPR042092">
    <property type="entry name" value="PsdUridine_s_RsuA/RluB/E/F_cat"/>
</dbReference>
<dbReference type="InterPro" id="IPR000748">
    <property type="entry name" value="PsdUridine_synth_RsuA/RluB/E/F"/>
</dbReference>
<dbReference type="AlphaFoldDB" id="A0A5C8ZN32"/>
<dbReference type="CDD" id="cd02553">
    <property type="entry name" value="PseudoU_synth_RsuA"/>
    <property type="match status" value="1"/>
</dbReference>
<gene>
    <name evidence="9" type="ORF">FVW59_16435</name>
</gene>
<keyword evidence="3 7" id="KW-0413">Isomerase</keyword>
<accession>A0A5C8ZN32</accession>
<evidence type="ECO:0000256" key="6">
    <source>
        <dbReference type="PROSITE-ProRule" id="PRU00182"/>
    </source>
</evidence>
<dbReference type="GO" id="GO:0006364">
    <property type="term" value="P:rRNA processing"/>
    <property type="evidence" value="ECO:0007669"/>
    <property type="project" value="UniProtKB-ARBA"/>
</dbReference>
<evidence type="ECO:0000259" key="8">
    <source>
        <dbReference type="Pfam" id="PF00849"/>
    </source>
</evidence>
<name>A0A5C8ZN32_9GAMM</name>
<dbReference type="PANTHER" id="PTHR47683:SF4">
    <property type="entry name" value="PSEUDOURIDINE SYNTHASE"/>
    <property type="match status" value="1"/>
</dbReference>
<reference evidence="9 10" key="1">
    <citation type="submission" date="2019-08" db="EMBL/GenBank/DDBJ databases">
        <title>Parahaliea maris sp. nov., isolated from the surface seawater.</title>
        <authorList>
            <person name="Liu Y."/>
        </authorList>
    </citation>
    <scope>NUCLEOTIDE SEQUENCE [LARGE SCALE GENOMIC DNA]</scope>
    <source>
        <strain evidence="9 10">S2-26</strain>
    </source>
</reference>
<dbReference type="InterPro" id="IPR006145">
    <property type="entry name" value="PsdUridine_synth_RsuA/RluA"/>
</dbReference>
<dbReference type="InterPro" id="IPR018496">
    <property type="entry name" value="PsdUridine_synth_RsuA/RluB_CS"/>
</dbReference>
<dbReference type="Gene3D" id="3.30.70.580">
    <property type="entry name" value="Pseudouridine synthase I, catalytic domain, N-terminal subdomain"/>
    <property type="match status" value="1"/>
</dbReference>
<dbReference type="InterPro" id="IPR020094">
    <property type="entry name" value="TruA/RsuA/RluB/E/F_N"/>
</dbReference>
<dbReference type="RefSeq" id="WP_148065463.1">
    <property type="nucleotide sequence ID" value="NZ_VRYZ01000008.1"/>
</dbReference>
<evidence type="ECO:0000256" key="2">
    <source>
        <dbReference type="ARBA" id="ARBA00022884"/>
    </source>
</evidence>
<dbReference type="InterPro" id="IPR050343">
    <property type="entry name" value="RsuA_PseudoU_synthase"/>
</dbReference>
<dbReference type="InterPro" id="IPR020103">
    <property type="entry name" value="PsdUridine_synth_cat_dom_sf"/>
</dbReference>
<dbReference type="NCBIfam" id="TIGR00093">
    <property type="entry name" value="pseudouridine synthase"/>
    <property type="match status" value="1"/>
</dbReference>
<dbReference type="OrthoDB" id="9807213at2"/>
<dbReference type="CDD" id="cd00165">
    <property type="entry name" value="S4"/>
    <property type="match status" value="1"/>
</dbReference>
<comment type="similarity">
    <text evidence="1 7">Belongs to the pseudouridine synthase RsuA family.</text>
</comment>
<sequence length="244" mass="27255">MTNTSRSKRARLDRFVSQQTGISRREVRLLLALQRIHVDGEPAHAINQVIEQFSRVSLDGRILQSARAVYLMLNKPAGVVSATRDERHRTVIDLLGDRDTSDLHIAGRLDASSTGLLLLTNDGRWSRWLSSPEQRIAKRYRVTLAKPLTPDYVAAFAEGMYFAYEGITTHPAALTILSEFEAEVALTEGRYHQIKRMFGRFRNPVQTLHRVAIGSLELDPDLAPGQSRALSADELARLAAAKAQ</sequence>
<dbReference type="GO" id="GO:0160136">
    <property type="term" value="F:16S rRNA pseudouridine(516) synthase activity"/>
    <property type="evidence" value="ECO:0007669"/>
    <property type="project" value="UniProtKB-EC"/>
</dbReference>
<evidence type="ECO:0000256" key="1">
    <source>
        <dbReference type="ARBA" id="ARBA00008348"/>
    </source>
</evidence>
<keyword evidence="10" id="KW-1185">Reference proteome</keyword>
<protein>
    <recommendedName>
        <fullName evidence="7">Pseudouridine synthase</fullName>
        <ecNumber evidence="7">5.4.99.-</ecNumber>
    </recommendedName>
</protein>
<dbReference type="SUPFAM" id="SSF55174">
    <property type="entry name" value="Alpha-L RNA-binding motif"/>
    <property type="match status" value="1"/>
</dbReference>
<evidence type="ECO:0000256" key="4">
    <source>
        <dbReference type="ARBA" id="ARBA00036749"/>
    </source>
</evidence>
<dbReference type="GO" id="GO:0003723">
    <property type="term" value="F:RNA binding"/>
    <property type="evidence" value="ECO:0007669"/>
    <property type="project" value="UniProtKB-KW"/>
</dbReference>
<feature type="domain" description="Pseudouridine synthase RsuA/RluA-like" evidence="8">
    <location>
        <begin position="70"/>
        <end position="198"/>
    </location>
</feature>
<evidence type="ECO:0000313" key="10">
    <source>
        <dbReference type="Proteomes" id="UP000321933"/>
    </source>
</evidence>
<evidence type="ECO:0000256" key="7">
    <source>
        <dbReference type="RuleBase" id="RU003887"/>
    </source>
</evidence>
<evidence type="ECO:0000256" key="5">
    <source>
        <dbReference type="ARBA" id="ARBA00037590"/>
    </source>
</evidence>
<dbReference type="PANTHER" id="PTHR47683">
    <property type="entry name" value="PSEUDOURIDINE SYNTHASE FAMILY PROTEIN-RELATED"/>
    <property type="match status" value="1"/>
</dbReference>
<comment type="function">
    <text evidence="5">Responsible for synthesis of pseudouridine from uracil-516 in 16S ribosomal RNA.</text>
</comment>
<dbReference type="PROSITE" id="PS01149">
    <property type="entry name" value="PSI_RSU"/>
    <property type="match status" value="1"/>
</dbReference>
<proteinExistence type="inferred from homology"/>
<dbReference type="InterPro" id="IPR036986">
    <property type="entry name" value="S4_RNA-bd_sf"/>
</dbReference>
<dbReference type="EMBL" id="VRYZ01000008">
    <property type="protein sequence ID" value="TXS89605.1"/>
    <property type="molecule type" value="Genomic_DNA"/>
</dbReference>
<dbReference type="Gene3D" id="3.10.290.10">
    <property type="entry name" value="RNA-binding S4 domain"/>
    <property type="match status" value="1"/>
</dbReference>
<evidence type="ECO:0000313" key="9">
    <source>
        <dbReference type="EMBL" id="TXS89605.1"/>
    </source>
</evidence>
<organism evidence="9 10">
    <name type="scientific">Parahaliea aestuarii</name>
    <dbReference type="NCBI Taxonomy" id="1852021"/>
    <lineage>
        <taxon>Bacteria</taxon>
        <taxon>Pseudomonadati</taxon>
        <taxon>Pseudomonadota</taxon>
        <taxon>Gammaproteobacteria</taxon>
        <taxon>Cellvibrionales</taxon>
        <taxon>Halieaceae</taxon>
        <taxon>Parahaliea</taxon>
    </lineage>
</organism>
<comment type="catalytic activity">
    <reaction evidence="4">
        <text>uridine(516) in 16S rRNA = pseudouridine(516) in 16S rRNA</text>
        <dbReference type="Rhea" id="RHEA:38867"/>
        <dbReference type="Rhea" id="RHEA-COMP:10089"/>
        <dbReference type="Rhea" id="RHEA-COMP:10090"/>
        <dbReference type="ChEBI" id="CHEBI:65314"/>
        <dbReference type="ChEBI" id="CHEBI:65315"/>
        <dbReference type="EC" id="5.4.99.19"/>
    </reaction>
</comment>
<comment type="caution">
    <text evidence="9">The sequence shown here is derived from an EMBL/GenBank/DDBJ whole genome shotgun (WGS) entry which is preliminary data.</text>
</comment>
<dbReference type="Gene3D" id="3.30.70.1560">
    <property type="entry name" value="Alpha-L RNA-binding motif"/>
    <property type="match status" value="1"/>
</dbReference>
<dbReference type="Pfam" id="PF00849">
    <property type="entry name" value="PseudoU_synth_2"/>
    <property type="match status" value="1"/>
</dbReference>
<keyword evidence="2 6" id="KW-0694">RNA-binding</keyword>
<dbReference type="SUPFAM" id="SSF55120">
    <property type="entry name" value="Pseudouridine synthase"/>
    <property type="match status" value="1"/>
</dbReference>
<dbReference type="PROSITE" id="PS50889">
    <property type="entry name" value="S4"/>
    <property type="match status" value="1"/>
</dbReference>
<evidence type="ECO:0000256" key="3">
    <source>
        <dbReference type="ARBA" id="ARBA00023235"/>
    </source>
</evidence>
<dbReference type="GO" id="GO:0001522">
    <property type="term" value="P:pseudouridine synthesis"/>
    <property type="evidence" value="ECO:0007669"/>
    <property type="project" value="InterPro"/>
</dbReference>
<dbReference type="Proteomes" id="UP000321933">
    <property type="component" value="Unassembled WGS sequence"/>
</dbReference>
<dbReference type="EC" id="5.4.99.-" evidence="7"/>